<accession>A0A453ILD2</accession>
<dbReference type="PANTHER" id="PTHR36617:SF5">
    <property type="entry name" value="OS05G0421675 PROTEIN"/>
    <property type="match status" value="1"/>
</dbReference>
<feature type="domain" description="Reverse transcriptase zinc-binding" evidence="1">
    <location>
        <begin position="173"/>
        <end position="260"/>
    </location>
</feature>
<evidence type="ECO:0000259" key="1">
    <source>
        <dbReference type="Pfam" id="PF13966"/>
    </source>
</evidence>
<evidence type="ECO:0000313" key="2">
    <source>
        <dbReference type="EnsemblPlants" id="AET4Gv20604000.1"/>
    </source>
</evidence>
<reference evidence="2" key="3">
    <citation type="journal article" date="2017" name="Nature">
        <title>Genome sequence of the progenitor of the wheat D genome Aegilops tauschii.</title>
        <authorList>
            <person name="Luo M.C."/>
            <person name="Gu Y.Q."/>
            <person name="Puiu D."/>
            <person name="Wang H."/>
            <person name="Twardziok S.O."/>
            <person name="Deal K.R."/>
            <person name="Huo N."/>
            <person name="Zhu T."/>
            <person name="Wang L."/>
            <person name="Wang Y."/>
            <person name="McGuire P.E."/>
            <person name="Liu S."/>
            <person name="Long H."/>
            <person name="Ramasamy R.K."/>
            <person name="Rodriguez J.C."/>
            <person name="Van S.L."/>
            <person name="Yuan L."/>
            <person name="Wang Z."/>
            <person name="Xia Z."/>
            <person name="Xiao L."/>
            <person name="Anderson O.D."/>
            <person name="Ouyang S."/>
            <person name="Liang Y."/>
            <person name="Zimin A.V."/>
            <person name="Pertea G."/>
            <person name="Qi P."/>
            <person name="Bennetzen J.L."/>
            <person name="Dai X."/>
            <person name="Dawson M.W."/>
            <person name="Muller H.G."/>
            <person name="Kugler K."/>
            <person name="Rivarola-Duarte L."/>
            <person name="Spannagl M."/>
            <person name="Mayer K.F.X."/>
            <person name="Lu F.H."/>
            <person name="Bevan M.W."/>
            <person name="Leroy P."/>
            <person name="Li P."/>
            <person name="You F.M."/>
            <person name="Sun Q."/>
            <person name="Liu Z."/>
            <person name="Lyons E."/>
            <person name="Wicker T."/>
            <person name="Salzberg S.L."/>
            <person name="Devos K.M."/>
            <person name="Dvorak J."/>
        </authorList>
    </citation>
    <scope>NUCLEOTIDE SEQUENCE [LARGE SCALE GENOMIC DNA]</scope>
    <source>
        <strain evidence="2">cv. AL8/78</strain>
    </source>
</reference>
<dbReference type="Proteomes" id="UP000015105">
    <property type="component" value="Chromosome 4D"/>
</dbReference>
<dbReference type="AlphaFoldDB" id="A0A453ILD2"/>
<sequence>PKMKGGLGILNLGLQNDALLLKYMNKFYNKADVPWVHLVWDSCYFQRIPHDTILCGSFWWRDICKLMDKYRAVTFVTVGKGDSVLFWSDHWEIDQSCIPLQERFPRLFPFCLQKNLSVMEVIQAGNVQQMFSLPLSELAFREFNQLSSLLFGTSLDNGCNDIWAWRHGKKAEYSAKKYYDFVHQPVIANPILSWVWKSFCTMTIKMFAWLVIMDRVNTKDMIHRCHWRINDGPSCVLCPTGVIEDRNHLFFQCNFSMRIWNYLQVSWLDSNDMVQIALHARKKFNKPFFSEVVFLAWWNIWKVRNDRAFRHVNPTFRQ</sequence>
<organism evidence="2 3">
    <name type="scientific">Aegilops tauschii subsp. strangulata</name>
    <name type="common">Goatgrass</name>
    <dbReference type="NCBI Taxonomy" id="200361"/>
    <lineage>
        <taxon>Eukaryota</taxon>
        <taxon>Viridiplantae</taxon>
        <taxon>Streptophyta</taxon>
        <taxon>Embryophyta</taxon>
        <taxon>Tracheophyta</taxon>
        <taxon>Spermatophyta</taxon>
        <taxon>Magnoliopsida</taxon>
        <taxon>Liliopsida</taxon>
        <taxon>Poales</taxon>
        <taxon>Poaceae</taxon>
        <taxon>BOP clade</taxon>
        <taxon>Pooideae</taxon>
        <taxon>Triticodae</taxon>
        <taxon>Triticeae</taxon>
        <taxon>Triticinae</taxon>
        <taxon>Aegilops</taxon>
    </lineage>
</organism>
<reference evidence="2" key="5">
    <citation type="journal article" date="2021" name="G3 (Bethesda)">
        <title>Aegilops tauschii genome assembly Aet v5.0 features greater sequence contiguity and improved annotation.</title>
        <authorList>
            <person name="Wang L."/>
            <person name="Zhu T."/>
            <person name="Rodriguez J.C."/>
            <person name="Deal K.R."/>
            <person name="Dubcovsky J."/>
            <person name="McGuire P.E."/>
            <person name="Lux T."/>
            <person name="Spannagl M."/>
            <person name="Mayer K.F.X."/>
            <person name="Baldrich P."/>
            <person name="Meyers B.C."/>
            <person name="Huo N."/>
            <person name="Gu Y.Q."/>
            <person name="Zhou H."/>
            <person name="Devos K.M."/>
            <person name="Bennetzen J.L."/>
            <person name="Unver T."/>
            <person name="Budak H."/>
            <person name="Gulick P.J."/>
            <person name="Galiba G."/>
            <person name="Kalapos B."/>
            <person name="Nelson D.R."/>
            <person name="Li P."/>
            <person name="You F.M."/>
            <person name="Luo M.C."/>
            <person name="Dvorak J."/>
        </authorList>
    </citation>
    <scope>NUCLEOTIDE SEQUENCE [LARGE SCALE GENOMIC DNA]</scope>
    <source>
        <strain evidence="2">cv. AL8/78</strain>
    </source>
</reference>
<dbReference type="EnsemblPlants" id="AET4Gv20604000.1">
    <property type="protein sequence ID" value="AET4Gv20604000.1"/>
    <property type="gene ID" value="AET4Gv20604000"/>
</dbReference>
<evidence type="ECO:0000313" key="3">
    <source>
        <dbReference type="Proteomes" id="UP000015105"/>
    </source>
</evidence>
<reference evidence="2" key="4">
    <citation type="submission" date="2019-03" db="UniProtKB">
        <authorList>
            <consortium name="EnsemblPlants"/>
        </authorList>
    </citation>
    <scope>IDENTIFICATION</scope>
</reference>
<dbReference type="STRING" id="200361.A0A453ILD2"/>
<dbReference type="InterPro" id="IPR026960">
    <property type="entry name" value="RVT-Znf"/>
</dbReference>
<keyword evidence="3" id="KW-1185">Reference proteome</keyword>
<dbReference type="Pfam" id="PF13966">
    <property type="entry name" value="zf-RVT"/>
    <property type="match status" value="1"/>
</dbReference>
<proteinExistence type="predicted"/>
<dbReference type="Gramene" id="AET4Gv20604000.1">
    <property type="protein sequence ID" value="AET4Gv20604000.1"/>
    <property type="gene ID" value="AET4Gv20604000"/>
</dbReference>
<dbReference type="PANTHER" id="PTHR36617">
    <property type="entry name" value="PROTEIN, PUTATIVE-RELATED"/>
    <property type="match status" value="1"/>
</dbReference>
<name>A0A453ILD2_AEGTS</name>
<reference evidence="3" key="1">
    <citation type="journal article" date="2014" name="Science">
        <title>Ancient hybridizations among the ancestral genomes of bread wheat.</title>
        <authorList>
            <consortium name="International Wheat Genome Sequencing Consortium,"/>
            <person name="Marcussen T."/>
            <person name="Sandve S.R."/>
            <person name="Heier L."/>
            <person name="Spannagl M."/>
            <person name="Pfeifer M."/>
            <person name="Jakobsen K.S."/>
            <person name="Wulff B.B."/>
            <person name="Steuernagel B."/>
            <person name="Mayer K.F."/>
            <person name="Olsen O.A."/>
        </authorList>
    </citation>
    <scope>NUCLEOTIDE SEQUENCE [LARGE SCALE GENOMIC DNA]</scope>
    <source>
        <strain evidence="3">cv. AL8/78</strain>
    </source>
</reference>
<reference evidence="3" key="2">
    <citation type="journal article" date="2017" name="Nat. Plants">
        <title>The Aegilops tauschii genome reveals multiple impacts of transposons.</title>
        <authorList>
            <person name="Zhao G."/>
            <person name="Zou C."/>
            <person name="Li K."/>
            <person name="Wang K."/>
            <person name="Li T."/>
            <person name="Gao L."/>
            <person name="Zhang X."/>
            <person name="Wang H."/>
            <person name="Yang Z."/>
            <person name="Liu X."/>
            <person name="Jiang W."/>
            <person name="Mao L."/>
            <person name="Kong X."/>
            <person name="Jiao Y."/>
            <person name="Jia J."/>
        </authorList>
    </citation>
    <scope>NUCLEOTIDE SEQUENCE [LARGE SCALE GENOMIC DNA]</scope>
    <source>
        <strain evidence="3">cv. AL8/78</strain>
    </source>
</reference>
<protein>
    <recommendedName>
        <fullName evidence="1">Reverse transcriptase zinc-binding domain-containing protein</fullName>
    </recommendedName>
</protein>